<dbReference type="RefSeq" id="WP_209147622.1">
    <property type="nucleotide sequence ID" value="NZ_JAGHKP010000004.1"/>
</dbReference>
<keyword evidence="1" id="KW-0456">Lyase</keyword>
<accession>A0ABS3YIN6</accession>
<gene>
    <name evidence="4" type="ORF">J7I43_19930</name>
</gene>
<dbReference type="SUPFAM" id="SSF51556">
    <property type="entry name" value="Metallo-dependent hydrolases"/>
    <property type="match status" value="1"/>
</dbReference>
<dbReference type="Proteomes" id="UP000679126">
    <property type="component" value="Unassembled WGS sequence"/>
</dbReference>
<feature type="domain" description="Amidohydrolase-related" evidence="3">
    <location>
        <begin position="95"/>
        <end position="297"/>
    </location>
</feature>
<name>A0ABS3YIN6_9BACT</name>
<evidence type="ECO:0000256" key="1">
    <source>
        <dbReference type="ARBA" id="ARBA00023239"/>
    </source>
</evidence>
<dbReference type="InterPro" id="IPR032465">
    <property type="entry name" value="ACMSD"/>
</dbReference>
<proteinExistence type="predicted"/>
<feature type="chain" id="PRO_5047211927" evidence="2">
    <location>
        <begin position="29"/>
        <end position="310"/>
    </location>
</feature>
<dbReference type="Gene3D" id="3.20.20.140">
    <property type="entry name" value="Metal-dependent hydrolases"/>
    <property type="match status" value="1"/>
</dbReference>
<reference evidence="5" key="1">
    <citation type="submission" date="2021-03" db="EMBL/GenBank/DDBJ databases">
        <title>Assistant Professor.</title>
        <authorList>
            <person name="Huq M.A."/>
        </authorList>
    </citation>
    <scope>NUCLEOTIDE SEQUENCE [LARGE SCALE GENOMIC DNA]</scope>
    <source>
        <strain evidence="5">MAH-28</strain>
    </source>
</reference>
<evidence type="ECO:0000259" key="3">
    <source>
        <dbReference type="Pfam" id="PF04909"/>
    </source>
</evidence>
<evidence type="ECO:0000313" key="4">
    <source>
        <dbReference type="EMBL" id="MBO9154504.1"/>
    </source>
</evidence>
<dbReference type="InterPro" id="IPR032466">
    <property type="entry name" value="Metal_Hydrolase"/>
</dbReference>
<feature type="signal peptide" evidence="2">
    <location>
        <begin position="1"/>
        <end position="28"/>
    </location>
</feature>
<evidence type="ECO:0000313" key="5">
    <source>
        <dbReference type="Proteomes" id="UP000679126"/>
    </source>
</evidence>
<dbReference type="InterPro" id="IPR006680">
    <property type="entry name" value="Amidohydro-rel"/>
</dbReference>
<dbReference type="PANTHER" id="PTHR21240">
    <property type="entry name" value="2-AMINO-3-CARBOXYLMUCONATE-6-SEMIALDEHYDE DECARBOXYLASE"/>
    <property type="match status" value="1"/>
</dbReference>
<keyword evidence="5" id="KW-1185">Reference proteome</keyword>
<comment type="caution">
    <text evidence="4">The sequence shown here is derived from an EMBL/GenBank/DDBJ whole genome shotgun (WGS) entry which is preliminary data.</text>
</comment>
<dbReference type="PANTHER" id="PTHR21240:SF28">
    <property type="entry name" value="ISO-OROTATE DECARBOXYLASE (EUROFUNG)"/>
    <property type="match status" value="1"/>
</dbReference>
<protein>
    <submittedName>
        <fullName evidence="4">Amidohydrolase family protein</fullName>
    </submittedName>
</protein>
<evidence type="ECO:0000256" key="2">
    <source>
        <dbReference type="SAM" id="SignalP"/>
    </source>
</evidence>
<sequence length="310" mass="34683">MNRRNFVRNMAGSASGILLGSGLLQASAAETPAHATAGGSAEARIKKMMSYRKLDAHVHLGLSNDPPELNVDFAERLGIDRMYLSKPVTRGPGAPEDFRACNDVILKAMKKYPNRLSGMLTLNPQFPKESLEEIKRCTGEGMTGIKVYYQVKINDPLFYPIIEKAIALKMIILMHAEASLGIAGYRMKYDQKIKPLVSRPEDFIEAATRYPEAMLQYAHTGGGPDWEYACKALRHHKNVYVDVSGSNNENNMVEFAVKTLGVERVLFGSDNMYYQSVGKIMDARLTEEDKKKIFFDNYNNILKKGGHHVD</sequence>
<dbReference type="Pfam" id="PF04909">
    <property type="entry name" value="Amidohydro_2"/>
    <property type="match status" value="1"/>
</dbReference>
<dbReference type="EMBL" id="JAGHKP010000004">
    <property type="protein sequence ID" value="MBO9154504.1"/>
    <property type="molecule type" value="Genomic_DNA"/>
</dbReference>
<keyword evidence="2" id="KW-0732">Signal</keyword>
<organism evidence="4 5">
    <name type="scientific">Chitinophaga chungangae</name>
    <dbReference type="NCBI Taxonomy" id="2821488"/>
    <lineage>
        <taxon>Bacteria</taxon>
        <taxon>Pseudomonadati</taxon>
        <taxon>Bacteroidota</taxon>
        <taxon>Chitinophagia</taxon>
        <taxon>Chitinophagales</taxon>
        <taxon>Chitinophagaceae</taxon>
        <taxon>Chitinophaga</taxon>
    </lineage>
</organism>